<sequence length="305" mass="32697">MGRTENDTWDLASSVGVTATVVAMQRAIATRSGIAGVKDPYAEPLVSAVGVPTYIRHARGAYGDETPVDAVRMADGIAARTRWFDEFVTDALAAGIRQFVILASGLDSRAYRLPWPADATVYELDRAEVITFKTRTLADLGAVPGAEHRPIAVDLRDDWPAALRGAGHEAGRPTAWLAEGLLIYLPPAAQDRLLDNITECSAAGSRIATENTPTVSVEDLREMSERMRATQREWRAKGMDLGAEVDVAELFYAGDRTEAATYLAGIGWTTTPRTGSELFADYGLAPSAEGLSSFGDVVYVSATLG</sequence>
<dbReference type="GO" id="GO:0008168">
    <property type="term" value="F:methyltransferase activity"/>
    <property type="evidence" value="ECO:0007669"/>
    <property type="project" value="UniProtKB-UniRule"/>
</dbReference>
<dbReference type="STRING" id="1682113.A7U43_14925"/>
<dbReference type="InterPro" id="IPR029063">
    <property type="entry name" value="SAM-dependent_MTases_sf"/>
</dbReference>
<dbReference type="Pfam" id="PF04072">
    <property type="entry name" value="LCM"/>
    <property type="match status" value="1"/>
</dbReference>
<evidence type="ECO:0000256" key="5">
    <source>
        <dbReference type="ARBA" id="ARBA00022691"/>
    </source>
</evidence>
<dbReference type="PANTHER" id="PTHR43619:SF2">
    <property type="entry name" value="S-ADENOSYL-L-METHIONINE-DEPENDENT METHYLTRANSFERASES SUPERFAMILY PROTEIN"/>
    <property type="match status" value="1"/>
</dbReference>
<dbReference type="PANTHER" id="PTHR43619">
    <property type="entry name" value="S-ADENOSYL-L-METHIONINE-DEPENDENT METHYLTRANSFERASE YKTD-RELATED"/>
    <property type="match status" value="1"/>
</dbReference>
<keyword evidence="5 6" id="KW-0949">S-adenosyl-L-methionine</keyword>
<dbReference type="AlphaFoldDB" id="A0A172UNT2"/>
<evidence type="ECO:0000256" key="1">
    <source>
        <dbReference type="ARBA" id="ARBA00003907"/>
    </source>
</evidence>
<protein>
    <recommendedName>
        <fullName evidence="6">S-adenosyl-L-methionine-dependent methyltransferase</fullName>
        <ecNumber evidence="6">2.1.1.-</ecNumber>
    </recommendedName>
</protein>
<dbReference type="InterPro" id="IPR007213">
    <property type="entry name" value="Ppm1/Ppm2/Tcmp"/>
</dbReference>
<dbReference type="RefSeq" id="WP_067996618.1">
    <property type="nucleotide sequence ID" value="NZ_CP015596.1"/>
</dbReference>
<comment type="function">
    <text evidence="1 6">Exhibits S-adenosyl-L-methionine-dependent methyltransferase activity.</text>
</comment>
<evidence type="ECO:0000313" key="8">
    <source>
        <dbReference type="Proteomes" id="UP000077143"/>
    </source>
</evidence>
<gene>
    <name evidence="7" type="ORF">A7U43_14925</name>
</gene>
<dbReference type="InterPro" id="IPR011610">
    <property type="entry name" value="SAM_mthyl_Trfase_ML2640-like"/>
</dbReference>
<dbReference type="EMBL" id="CP015596">
    <property type="protein sequence ID" value="ANE80424.1"/>
    <property type="molecule type" value="Genomic_DNA"/>
</dbReference>
<dbReference type="GO" id="GO:0032259">
    <property type="term" value="P:methylation"/>
    <property type="evidence" value="ECO:0007669"/>
    <property type="project" value="UniProtKB-KW"/>
</dbReference>
<keyword evidence="8" id="KW-1185">Reference proteome</keyword>
<keyword evidence="3 6" id="KW-0489">Methyltransferase</keyword>
<reference evidence="7 8" key="1">
    <citation type="submission" date="2016-05" db="EMBL/GenBank/DDBJ databases">
        <title>Complete genome sequence of a phthalic acid esters degrading Mycobacterium sp. YC-RL4.</title>
        <authorList>
            <person name="Ren L."/>
            <person name="Fan S."/>
            <person name="Ruth N."/>
            <person name="Jia Y."/>
            <person name="Wang J."/>
            <person name="Qiao C."/>
        </authorList>
    </citation>
    <scope>NUCLEOTIDE SEQUENCE [LARGE SCALE GENOMIC DNA]</scope>
    <source>
        <strain evidence="7 8">YC-RL4</strain>
    </source>
</reference>
<comment type="similarity">
    <text evidence="2 6">Belongs to the UPF0677 family.</text>
</comment>
<name>A0A172UNT2_9MYCO</name>
<organism evidence="7 8">
    <name type="scientific">Mycobacterium adipatum</name>
    <dbReference type="NCBI Taxonomy" id="1682113"/>
    <lineage>
        <taxon>Bacteria</taxon>
        <taxon>Bacillati</taxon>
        <taxon>Actinomycetota</taxon>
        <taxon>Actinomycetes</taxon>
        <taxon>Mycobacteriales</taxon>
        <taxon>Mycobacteriaceae</taxon>
        <taxon>Mycobacterium</taxon>
    </lineage>
</organism>
<accession>A0A172UNT2</accession>
<evidence type="ECO:0000256" key="2">
    <source>
        <dbReference type="ARBA" id="ARBA00008138"/>
    </source>
</evidence>
<proteinExistence type="inferred from homology"/>
<dbReference type="SUPFAM" id="SSF53335">
    <property type="entry name" value="S-adenosyl-L-methionine-dependent methyltransferases"/>
    <property type="match status" value="1"/>
</dbReference>
<evidence type="ECO:0000313" key="7">
    <source>
        <dbReference type="EMBL" id="ANE80424.1"/>
    </source>
</evidence>
<dbReference type="Proteomes" id="UP000077143">
    <property type="component" value="Chromosome"/>
</dbReference>
<evidence type="ECO:0000256" key="4">
    <source>
        <dbReference type="ARBA" id="ARBA00022679"/>
    </source>
</evidence>
<dbReference type="OrthoDB" id="9806164at2"/>
<evidence type="ECO:0000256" key="3">
    <source>
        <dbReference type="ARBA" id="ARBA00022603"/>
    </source>
</evidence>
<dbReference type="Gene3D" id="3.40.50.150">
    <property type="entry name" value="Vaccinia Virus protein VP39"/>
    <property type="match status" value="1"/>
</dbReference>
<dbReference type="KEGG" id="madi:A7U43_14925"/>
<keyword evidence="4 7" id="KW-0808">Transferase</keyword>
<dbReference type="NCBIfam" id="TIGR00027">
    <property type="entry name" value="mthyl_TIGR00027"/>
    <property type="match status" value="1"/>
</dbReference>
<evidence type="ECO:0000256" key="6">
    <source>
        <dbReference type="RuleBase" id="RU362030"/>
    </source>
</evidence>
<dbReference type="EC" id="2.1.1.-" evidence="6"/>